<dbReference type="EMBL" id="CP146022">
    <property type="protein sequence ID" value="WWQ62046.1"/>
    <property type="molecule type" value="Genomic_DNA"/>
</dbReference>
<protein>
    <submittedName>
        <fullName evidence="1">AraC family transcriptional regulator</fullName>
    </submittedName>
</protein>
<keyword evidence="2" id="KW-1185">Reference proteome</keyword>
<evidence type="ECO:0000313" key="2">
    <source>
        <dbReference type="Proteomes" id="UP001432251"/>
    </source>
</evidence>
<sequence length="254" mass="27548">MQGWSRYLTPAAAHWGLGLVCLGAGGQSGHVGTVRERVLSTHAMVVVTAGRGRCNDHAVTPPALFHLPAGAPHTYGPDRHGWSEQWVLYDGPAARAYAELGYLPSGVLPLTDPASAALRFTRLRRALDRPDPETASAAALHELITAVGRPRSTHPVLAALDRNSALPLAATSDELGLSPERLRDVVREQTGHGPKEYVQRLRINRAKELLAETDLTVAAVSRRTGFNDAGYFTRQFTRRTGITPSAFRIQQQRG</sequence>
<accession>A0ACD5A4E1</accession>
<reference evidence="1" key="1">
    <citation type="journal article" date="2025" name="Int. J. Syst. Evol. Microbiol.">
        <title>Streptomyces citrinus sp. nov., with yellow diffusible pigment.</title>
        <authorList>
            <person name="He Y."/>
            <person name="Yang E."/>
            <person name="Xu J."/>
            <person name="Sun Y."/>
            <person name="Sun L."/>
        </authorList>
    </citation>
    <scope>NUCLEOTIDE SEQUENCE</scope>
    <source>
        <strain evidence="1">Q6</strain>
    </source>
</reference>
<name>A0ACD5A4E1_9ACTN</name>
<dbReference type="Proteomes" id="UP001432251">
    <property type="component" value="Chromosome"/>
</dbReference>
<evidence type="ECO:0000313" key="1">
    <source>
        <dbReference type="EMBL" id="WWQ62046.1"/>
    </source>
</evidence>
<organism evidence="1 2">
    <name type="scientific">Streptomyces citrinus</name>
    <dbReference type="NCBI Taxonomy" id="3118173"/>
    <lineage>
        <taxon>Bacteria</taxon>
        <taxon>Bacillati</taxon>
        <taxon>Actinomycetota</taxon>
        <taxon>Actinomycetes</taxon>
        <taxon>Kitasatosporales</taxon>
        <taxon>Streptomycetaceae</taxon>
        <taxon>Streptomyces</taxon>
    </lineage>
</organism>
<proteinExistence type="predicted"/>
<gene>
    <name evidence="1" type="ORF">V2W30_00785</name>
</gene>